<sequence length="794" mass="89281">MLQNYLKIALRNLVKNRMYSFINIAGLATGMAVAVLIGMWIFDELSFNKSHANYDRIAQVMQNQTFNNVKGTQTAVPYLLGEEIRNKFGSDFRHVIMSSWISEHILSVGDKKLSKKGNFYEPGVTEMLSMKMLKGNRGGLKELNSVMLSETTAKDYFGETDPINKVMRLDNRFDVRVTGVYEDLPYNSVFKDLKFIAPWLLYLNGEEWSEKRTDPWRANMFEAYVQVADHADMDQISAKIKDIKLNKVKRPDAEFKPEIFLHPMSKWHLYSEFKDGKISGGGIGFVWLFGIVGTFVLLLACINFMNLSTARSEKRAKEVGVRKAIGSVRSQLVIQFFSESLMVAFMAFVLSILLVQIALPSFNEMADKKMIIPWASPLFWLTGIVFSLLTGVVSGSYPALYLSSFQPVKILKGSFRIGKFAAIPRKVLVVVQFTVSITLIIGTIVVYRQVQFAKNRPIGYERDGLMTVSINTPDLQGRYGVIRNDLMQTGVVAEMSQSSNPPTYIAAVNNGFEWDGKDPATQGNFAAMSVSHDFGKTVGWKFVAGRDFSRSFSTDSSAVVINETAMKFMGLKNPVGSIIKEDGVPHKVVGVIEDMVMGSPYMPSFRTIFALDYKWAGVFNIKIKPETPVNEALGKIEQVFKRYNPAAPFDYKFVDEQYASKFAAEERIGKLATFFAVLAIFISCLGLFGLASFTAEQRTKEIGIRKVLGASIFNLWRLLSRDFVFLVVLSCLISAPIAWYYLDGWLLKYEYRTQISWWIFAVTAIGALIITLLTVSFQSVKAALMDPVKSLKSE</sequence>
<accession>A0A4R5E1G9</accession>
<keyword evidence="2" id="KW-1003">Cell membrane</keyword>
<reference evidence="10 11" key="1">
    <citation type="submission" date="2019-03" db="EMBL/GenBank/DDBJ databases">
        <title>Dyadobacter AR-3-6 sp. nov., isolated from arctic soil.</title>
        <authorList>
            <person name="Chaudhary D.K."/>
        </authorList>
    </citation>
    <scope>NUCLEOTIDE SEQUENCE [LARGE SCALE GENOMIC DNA]</scope>
    <source>
        <strain evidence="10 11">AR-3-6</strain>
    </source>
</reference>
<feature type="transmembrane region" description="Helical" evidence="7">
    <location>
        <begin position="284"/>
        <end position="305"/>
    </location>
</feature>
<feature type="transmembrane region" description="Helical" evidence="7">
    <location>
        <begin position="723"/>
        <end position="742"/>
    </location>
</feature>
<feature type="transmembrane region" description="Helical" evidence="7">
    <location>
        <begin position="378"/>
        <end position="402"/>
    </location>
</feature>
<dbReference type="EMBL" id="SMFL01000001">
    <property type="protein sequence ID" value="TDE18541.1"/>
    <property type="molecule type" value="Genomic_DNA"/>
</dbReference>
<dbReference type="PANTHER" id="PTHR30572:SF4">
    <property type="entry name" value="ABC TRANSPORTER PERMEASE YTRF"/>
    <property type="match status" value="1"/>
</dbReference>
<evidence type="ECO:0000256" key="6">
    <source>
        <dbReference type="ARBA" id="ARBA00038076"/>
    </source>
</evidence>
<keyword evidence="11" id="KW-1185">Reference proteome</keyword>
<gene>
    <name evidence="10" type="ORF">E0F88_03105</name>
</gene>
<evidence type="ECO:0000259" key="9">
    <source>
        <dbReference type="Pfam" id="PF12704"/>
    </source>
</evidence>
<feature type="domain" description="ABC3 transporter permease C-terminal" evidence="8">
    <location>
        <begin position="291"/>
        <end position="407"/>
    </location>
</feature>
<dbReference type="OrthoDB" id="5933722at2"/>
<comment type="caution">
    <text evidence="10">The sequence shown here is derived from an EMBL/GenBank/DDBJ whole genome shotgun (WGS) entry which is preliminary data.</text>
</comment>
<evidence type="ECO:0000256" key="2">
    <source>
        <dbReference type="ARBA" id="ARBA00022475"/>
    </source>
</evidence>
<proteinExistence type="inferred from homology"/>
<feature type="transmembrane region" description="Helical" evidence="7">
    <location>
        <begin position="423"/>
        <end position="447"/>
    </location>
</feature>
<dbReference type="InterPro" id="IPR050250">
    <property type="entry name" value="Macrolide_Exporter_MacB"/>
</dbReference>
<evidence type="ECO:0000256" key="4">
    <source>
        <dbReference type="ARBA" id="ARBA00022989"/>
    </source>
</evidence>
<evidence type="ECO:0000256" key="1">
    <source>
        <dbReference type="ARBA" id="ARBA00004651"/>
    </source>
</evidence>
<dbReference type="PANTHER" id="PTHR30572">
    <property type="entry name" value="MEMBRANE COMPONENT OF TRANSPORTER-RELATED"/>
    <property type="match status" value="1"/>
</dbReference>
<organism evidence="10 11">
    <name type="scientific">Dyadobacter psychrotolerans</name>
    <dbReference type="NCBI Taxonomy" id="2541721"/>
    <lineage>
        <taxon>Bacteria</taxon>
        <taxon>Pseudomonadati</taxon>
        <taxon>Bacteroidota</taxon>
        <taxon>Cytophagia</taxon>
        <taxon>Cytophagales</taxon>
        <taxon>Spirosomataceae</taxon>
        <taxon>Dyadobacter</taxon>
    </lineage>
</organism>
<feature type="transmembrane region" description="Helical" evidence="7">
    <location>
        <begin position="332"/>
        <end position="358"/>
    </location>
</feature>
<dbReference type="InterPro" id="IPR025857">
    <property type="entry name" value="MacB_PCD"/>
</dbReference>
<dbReference type="Pfam" id="PF12704">
    <property type="entry name" value="MacB_PCD"/>
    <property type="match status" value="2"/>
</dbReference>
<evidence type="ECO:0000259" key="8">
    <source>
        <dbReference type="Pfam" id="PF02687"/>
    </source>
</evidence>
<evidence type="ECO:0000256" key="3">
    <source>
        <dbReference type="ARBA" id="ARBA00022692"/>
    </source>
</evidence>
<dbReference type="GO" id="GO:0005886">
    <property type="term" value="C:plasma membrane"/>
    <property type="evidence" value="ECO:0007669"/>
    <property type="project" value="UniProtKB-SubCell"/>
</dbReference>
<evidence type="ECO:0000313" key="11">
    <source>
        <dbReference type="Proteomes" id="UP000294850"/>
    </source>
</evidence>
<protein>
    <submittedName>
        <fullName evidence="10">ABC transporter permease</fullName>
    </submittedName>
</protein>
<feature type="transmembrane region" description="Helical" evidence="7">
    <location>
        <begin position="21"/>
        <end position="42"/>
    </location>
</feature>
<feature type="domain" description="ABC3 transporter permease C-terminal" evidence="8">
    <location>
        <begin position="674"/>
        <end position="783"/>
    </location>
</feature>
<feature type="transmembrane region" description="Helical" evidence="7">
    <location>
        <begin position="754"/>
        <end position="775"/>
    </location>
</feature>
<keyword evidence="5 7" id="KW-0472">Membrane</keyword>
<dbReference type="InterPro" id="IPR003838">
    <property type="entry name" value="ABC3_permease_C"/>
</dbReference>
<keyword evidence="4 7" id="KW-1133">Transmembrane helix</keyword>
<evidence type="ECO:0000313" key="10">
    <source>
        <dbReference type="EMBL" id="TDE18541.1"/>
    </source>
</evidence>
<name>A0A4R5E1G9_9BACT</name>
<dbReference type="RefSeq" id="WP_131956546.1">
    <property type="nucleotide sequence ID" value="NZ_SMFL01000001.1"/>
</dbReference>
<dbReference type="Pfam" id="PF02687">
    <property type="entry name" value="FtsX"/>
    <property type="match status" value="2"/>
</dbReference>
<feature type="domain" description="MacB-like periplasmic core" evidence="9">
    <location>
        <begin position="435"/>
        <end position="638"/>
    </location>
</feature>
<comment type="subcellular location">
    <subcellularLocation>
        <location evidence="1">Cell membrane</location>
        <topology evidence="1">Multi-pass membrane protein</topology>
    </subcellularLocation>
</comment>
<dbReference type="AlphaFoldDB" id="A0A4R5E1G9"/>
<comment type="similarity">
    <text evidence="6">Belongs to the ABC-4 integral membrane protein family.</text>
</comment>
<dbReference type="GO" id="GO:0022857">
    <property type="term" value="F:transmembrane transporter activity"/>
    <property type="evidence" value="ECO:0007669"/>
    <property type="project" value="TreeGrafter"/>
</dbReference>
<feature type="transmembrane region" description="Helical" evidence="7">
    <location>
        <begin position="671"/>
        <end position="695"/>
    </location>
</feature>
<evidence type="ECO:0000256" key="5">
    <source>
        <dbReference type="ARBA" id="ARBA00023136"/>
    </source>
</evidence>
<evidence type="ECO:0000256" key="7">
    <source>
        <dbReference type="SAM" id="Phobius"/>
    </source>
</evidence>
<feature type="domain" description="MacB-like periplasmic core" evidence="9">
    <location>
        <begin position="20"/>
        <end position="242"/>
    </location>
</feature>
<dbReference type="Proteomes" id="UP000294850">
    <property type="component" value="Unassembled WGS sequence"/>
</dbReference>
<keyword evidence="3 7" id="KW-0812">Transmembrane</keyword>